<dbReference type="GO" id="GO:0004930">
    <property type="term" value="F:G protein-coupled receptor activity"/>
    <property type="evidence" value="ECO:0007669"/>
    <property type="project" value="UniProtKB-KW"/>
</dbReference>
<dbReference type="PROSITE" id="PS50262">
    <property type="entry name" value="G_PROTEIN_RECEP_F1_2"/>
    <property type="match status" value="1"/>
</dbReference>
<comment type="caution">
    <text evidence="11">The sequence shown here is derived from an EMBL/GenBank/DDBJ whole genome shotgun (WGS) entry which is preliminary data.</text>
</comment>
<sequence>MAANATVMNSTRTGSALLMLVLLPKVPISLSYCGFAINAVAGLLNLFIMVVFLRCPRLITAFTVHVVSMTATNLGVCVMQFMLLVINVNTVVMFEGRVFCGFFKYFIWTMTSINALQQCVLCADRWLAVLWPFWYRNKSVSSGVKTSLAVFVVQQSIFLPLFVADMLKMKAQDTPRNYCVTTAWSSYQLVVRNVTFLAPEGFLIVNYPLLLGLIWKRRRNRLRSLRRLHPLPPPPPPHLIVAHANNTSAAVNARNDARTAQRTRKEINLVQWLLLLQILFWVPLTTFSVLIGARSRLSHVVDANFIMLVVATVLPALEVVTYLRLLGDLRRETFRFVKRLFRCGAG</sequence>
<dbReference type="PANTHER" id="PTHR24249:SF372">
    <property type="entry name" value="G-PROTEIN COUPLED RECEPTORS FAMILY 1 PROFILE DOMAIN-CONTAINING PROTEIN"/>
    <property type="match status" value="1"/>
</dbReference>
<name>A0A1W0X9U2_HYPEX</name>
<evidence type="ECO:0000256" key="5">
    <source>
        <dbReference type="ARBA" id="ARBA00023040"/>
    </source>
</evidence>
<dbReference type="GO" id="GO:0005886">
    <property type="term" value="C:plasma membrane"/>
    <property type="evidence" value="ECO:0007669"/>
    <property type="project" value="UniProtKB-SubCell"/>
</dbReference>
<evidence type="ECO:0000313" key="11">
    <source>
        <dbReference type="EMBL" id="OQV24164.1"/>
    </source>
</evidence>
<dbReference type="Gene3D" id="1.20.1070.10">
    <property type="entry name" value="Rhodopsin 7-helix transmembrane proteins"/>
    <property type="match status" value="1"/>
</dbReference>
<feature type="transmembrane region" description="Helical" evidence="9">
    <location>
        <begin position="148"/>
        <end position="167"/>
    </location>
</feature>
<feature type="transmembrane region" description="Helical" evidence="9">
    <location>
        <begin position="29"/>
        <end position="52"/>
    </location>
</feature>
<keyword evidence="5" id="KW-0297">G-protein coupled receptor</keyword>
<feature type="transmembrane region" description="Helical" evidence="9">
    <location>
        <begin position="272"/>
        <end position="293"/>
    </location>
</feature>
<organism evidence="11 12">
    <name type="scientific">Hypsibius exemplaris</name>
    <name type="common">Freshwater tardigrade</name>
    <dbReference type="NCBI Taxonomy" id="2072580"/>
    <lineage>
        <taxon>Eukaryota</taxon>
        <taxon>Metazoa</taxon>
        <taxon>Ecdysozoa</taxon>
        <taxon>Tardigrada</taxon>
        <taxon>Eutardigrada</taxon>
        <taxon>Parachela</taxon>
        <taxon>Hypsibioidea</taxon>
        <taxon>Hypsibiidae</taxon>
        <taxon>Hypsibius</taxon>
    </lineage>
</organism>
<dbReference type="Proteomes" id="UP000192578">
    <property type="component" value="Unassembled WGS sequence"/>
</dbReference>
<keyword evidence="8" id="KW-0807">Transducer</keyword>
<dbReference type="InterPro" id="IPR000276">
    <property type="entry name" value="GPCR_Rhodpsn"/>
</dbReference>
<evidence type="ECO:0000256" key="6">
    <source>
        <dbReference type="ARBA" id="ARBA00023136"/>
    </source>
</evidence>
<dbReference type="InterPro" id="IPR017452">
    <property type="entry name" value="GPCR_Rhodpsn_7TM"/>
</dbReference>
<evidence type="ECO:0000256" key="9">
    <source>
        <dbReference type="SAM" id="Phobius"/>
    </source>
</evidence>
<dbReference type="InterPro" id="IPR050569">
    <property type="entry name" value="TAAR"/>
</dbReference>
<evidence type="ECO:0000259" key="10">
    <source>
        <dbReference type="PROSITE" id="PS50262"/>
    </source>
</evidence>
<feature type="transmembrane region" description="Helical" evidence="9">
    <location>
        <begin position="194"/>
        <end position="215"/>
    </location>
</feature>
<reference evidence="12" key="1">
    <citation type="submission" date="2017-01" db="EMBL/GenBank/DDBJ databases">
        <title>Comparative genomics of anhydrobiosis in the tardigrade Hypsibius dujardini.</title>
        <authorList>
            <person name="Yoshida Y."/>
            <person name="Koutsovoulos G."/>
            <person name="Laetsch D."/>
            <person name="Stevens L."/>
            <person name="Kumar S."/>
            <person name="Horikawa D."/>
            <person name="Ishino K."/>
            <person name="Komine S."/>
            <person name="Tomita M."/>
            <person name="Blaxter M."/>
            <person name="Arakawa K."/>
        </authorList>
    </citation>
    <scope>NUCLEOTIDE SEQUENCE [LARGE SCALE GENOMIC DNA]</scope>
    <source>
        <strain evidence="12">Z151</strain>
    </source>
</reference>
<evidence type="ECO:0000256" key="1">
    <source>
        <dbReference type="ARBA" id="ARBA00004651"/>
    </source>
</evidence>
<keyword evidence="7" id="KW-0675">Receptor</keyword>
<evidence type="ECO:0000256" key="2">
    <source>
        <dbReference type="ARBA" id="ARBA00022475"/>
    </source>
</evidence>
<comment type="subcellular location">
    <subcellularLocation>
        <location evidence="1">Cell membrane</location>
        <topology evidence="1">Multi-pass membrane protein</topology>
    </subcellularLocation>
</comment>
<dbReference type="EMBL" id="MTYJ01000008">
    <property type="protein sequence ID" value="OQV24164.1"/>
    <property type="molecule type" value="Genomic_DNA"/>
</dbReference>
<feature type="transmembrane region" description="Helical" evidence="9">
    <location>
        <begin position="64"/>
        <end position="86"/>
    </location>
</feature>
<evidence type="ECO:0000256" key="4">
    <source>
        <dbReference type="ARBA" id="ARBA00022989"/>
    </source>
</evidence>
<proteinExistence type="predicted"/>
<keyword evidence="4 9" id="KW-1133">Transmembrane helix</keyword>
<dbReference type="PANTHER" id="PTHR24249">
    <property type="entry name" value="HISTAMINE RECEPTOR-RELATED G-PROTEIN COUPLED RECEPTOR"/>
    <property type="match status" value="1"/>
</dbReference>
<evidence type="ECO:0000256" key="7">
    <source>
        <dbReference type="ARBA" id="ARBA00023170"/>
    </source>
</evidence>
<feature type="transmembrane region" description="Helical" evidence="9">
    <location>
        <begin position="305"/>
        <end position="325"/>
    </location>
</feature>
<evidence type="ECO:0000256" key="3">
    <source>
        <dbReference type="ARBA" id="ARBA00022692"/>
    </source>
</evidence>
<accession>A0A1W0X9U2</accession>
<keyword evidence="12" id="KW-1185">Reference proteome</keyword>
<keyword evidence="2" id="KW-1003">Cell membrane</keyword>
<dbReference type="SUPFAM" id="SSF81321">
    <property type="entry name" value="Family A G protein-coupled receptor-like"/>
    <property type="match status" value="1"/>
</dbReference>
<feature type="domain" description="G-protein coupled receptors family 1 profile" evidence="10">
    <location>
        <begin position="44"/>
        <end position="322"/>
    </location>
</feature>
<evidence type="ECO:0000256" key="8">
    <source>
        <dbReference type="ARBA" id="ARBA00023224"/>
    </source>
</evidence>
<keyword evidence="3 9" id="KW-0812">Transmembrane</keyword>
<dbReference type="Pfam" id="PF00001">
    <property type="entry name" value="7tm_1"/>
    <property type="match status" value="1"/>
</dbReference>
<dbReference type="AlphaFoldDB" id="A0A1W0X9U2"/>
<keyword evidence="6 9" id="KW-0472">Membrane</keyword>
<protein>
    <recommendedName>
        <fullName evidence="10">G-protein coupled receptors family 1 profile domain-containing protein</fullName>
    </recommendedName>
</protein>
<evidence type="ECO:0000313" key="12">
    <source>
        <dbReference type="Proteomes" id="UP000192578"/>
    </source>
</evidence>
<feature type="transmembrane region" description="Helical" evidence="9">
    <location>
        <begin position="106"/>
        <end position="127"/>
    </location>
</feature>
<gene>
    <name evidence="11" type="ORF">BV898_02114</name>
</gene>